<protein>
    <submittedName>
        <fullName evidence="1">Uncharacterized protein</fullName>
    </submittedName>
</protein>
<comment type="caution">
    <text evidence="1">The sequence shown here is derived from an EMBL/GenBank/DDBJ whole genome shotgun (WGS) entry which is preliminary data.</text>
</comment>
<organism evidence="1 2">
    <name type="scientific">Exocentrus adspersus</name>
    <dbReference type="NCBI Taxonomy" id="1586481"/>
    <lineage>
        <taxon>Eukaryota</taxon>
        <taxon>Metazoa</taxon>
        <taxon>Ecdysozoa</taxon>
        <taxon>Arthropoda</taxon>
        <taxon>Hexapoda</taxon>
        <taxon>Insecta</taxon>
        <taxon>Pterygota</taxon>
        <taxon>Neoptera</taxon>
        <taxon>Endopterygota</taxon>
        <taxon>Coleoptera</taxon>
        <taxon>Polyphaga</taxon>
        <taxon>Cucujiformia</taxon>
        <taxon>Chrysomeloidea</taxon>
        <taxon>Cerambycidae</taxon>
        <taxon>Lamiinae</taxon>
        <taxon>Acanthocinini</taxon>
        <taxon>Exocentrus</taxon>
    </lineage>
</organism>
<dbReference type="AlphaFoldDB" id="A0AAV8V8J0"/>
<reference evidence="1 2" key="1">
    <citation type="journal article" date="2023" name="Insect Mol. Biol.">
        <title>Genome sequencing provides insights into the evolution of gene families encoding plant cell wall-degrading enzymes in longhorned beetles.</title>
        <authorList>
            <person name="Shin N.R."/>
            <person name="Okamura Y."/>
            <person name="Kirsch R."/>
            <person name="Pauchet Y."/>
        </authorList>
    </citation>
    <scope>NUCLEOTIDE SEQUENCE [LARGE SCALE GENOMIC DNA]</scope>
    <source>
        <strain evidence="1">EAD_L_NR</strain>
    </source>
</reference>
<sequence length="84" mass="9551">MVIRYNKSEDSSSRHYISDNVKHPICSMPTIKPLTTKMIVKMDILNVNAGIYFDDVVTSAEKHTHQAYASTSLNNNDEIRIPIQ</sequence>
<proteinExistence type="predicted"/>
<dbReference type="EMBL" id="JANEYG010000282">
    <property type="protein sequence ID" value="KAJ8910555.1"/>
    <property type="molecule type" value="Genomic_DNA"/>
</dbReference>
<dbReference type="Proteomes" id="UP001159042">
    <property type="component" value="Unassembled WGS sequence"/>
</dbReference>
<keyword evidence="2" id="KW-1185">Reference proteome</keyword>
<name>A0AAV8V8J0_9CUCU</name>
<evidence type="ECO:0000313" key="1">
    <source>
        <dbReference type="EMBL" id="KAJ8910555.1"/>
    </source>
</evidence>
<accession>A0AAV8V8J0</accession>
<evidence type="ECO:0000313" key="2">
    <source>
        <dbReference type="Proteomes" id="UP001159042"/>
    </source>
</evidence>
<gene>
    <name evidence="1" type="ORF">NQ315_011068</name>
</gene>